<dbReference type="GO" id="GO:0006310">
    <property type="term" value="P:DNA recombination"/>
    <property type="evidence" value="ECO:0007669"/>
    <property type="project" value="UniProtKB-KW"/>
</dbReference>
<keyword evidence="7" id="KW-1185">Reference proteome</keyword>
<keyword evidence="2" id="KW-0229">DNA integration</keyword>
<organism evidence="6 7">
    <name type="scientific">Sphingobium nicotianae</name>
    <dbReference type="NCBI Taxonomy" id="2782607"/>
    <lineage>
        <taxon>Bacteria</taxon>
        <taxon>Pseudomonadati</taxon>
        <taxon>Pseudomonadota</taxon>
        <taxon>Alphaproteobacteria</taxon>
        <taxon>Sphingomonadales</taxon>
        <taxon>Sphingomonadaceae</taxon>
        <taxon>Sphingobium</taxon>
    </lineage>
</organism>
<dbReference type="InterPro" id="IPR025166">
    <property type="entry name" value="Integrase_DNA_bind_dom"/>
</dbReference>
<dbReference type="EMBL" id="JAHGAW010000001">
    <property type="protein sequence ID" value="MBT2185557.1"/>
    <property type="molecule type" value="Genomic_DNA"/>
</dbReference>
<dbReference type="InterPro" id="IPR010998">
    <property type="entry name" value="Integrase_recombinase_N"/>
</dbReference>
<dbReference type="Pfam" id="PF13356">
    <property type="entry name" value="Arm-DNA-bind_3"/>
    <property type="match status" value="1"/>
</dbReference>
<dbReference type="Pfam" id="PF00589">
    <property type="entry name" value="Phage_integrase"/>
    <property type="match status" value="1"/>
</dbReference>
<feature type="domain" description="Tyr recombinase" evidence="5">
    <location>
        <begin position="218"/>
        <end position="393"/>
    </location>
</feature>
<dbReference type="InterPro" id="IPR053876">
    <property type="entry name" value="Phage_int_M"/>
</dbReference>
<evidence type="ECO:0000256" key="2">
    <source>
        <dbReference type="ARBA" id="ARBA00022908"/>
    </source>
</evidence>
<protein>
    <submittedName>
        <fullName evidence="6">Tyrosine-type recombinase/integrase</fullName>
    </submittedName>
</protein>
<dbReference type="PANTHER" id="PTHR30629">
    <property type="entry name" value="PROPHAGE INTEGRASE"/>
    <property type="match status" value="1"/>
</dbReference>
<comment type="similarity">
    <text evidence="1">Belongs to the 'phage' integrase family.</text>
</comment>
<dbReference type="Proteomes" id="UP001138757">
    <property type="component" value="Unassembled WGS sequence"/>
</dbReference>
<dbReference type="Gene3D" id="1.10.150.130">
    <property type="match status" value="1"/>
</dbReference>
<evidence type="ECO:0000256" key="1">
    <source>
        <dbReference type="ARBA" id="ARBA00008857"/>
    </source>
</evidence>
<dbReference type="Gene3D" id="3.30.160.390">
    <property type="entry name" value="Integrase, DNA-binding domain"/>
    <property type="match status" value="1"/>
</dbReference>
<evidence type="ECO:0000256" key="3">
    <source>
        <dbReference type="ARBA" id="ARBA00023125"/>
    </source>
</evidence>
<dbReference type="RefSeq" id="WP_214621304.1">
    <property type="nucleotide sequence ID" value="NZ_JAHGAW010000001.1"/>
</dbReference>
<dbReference type="InterPro" id="IPR011010">
    <property type="entry name" value="DNA_brk_join_enz"/>
</dbReference>
<gene>
    <name evidence="6" type="ORF">KK488_01185</name>
</gene>
<dbReference type="Gene3D" id="1.10.443.10">
    <property type="entry name" value="Intergrase catalytic core"/>
    <property type="match status" value="1"/>
</dbReference>
<evidence type="ECO:0000259" key="5">
    <source>
        <dbReference type="PROSITE" id="PS51898"/>
    </source>
</evidence>
<dbReference type="InterPro" id="IPR038488">
    <property type="entry name" value="Integrase_DNA-bd_sf"/>
</dbReference>
<evidence type="ECO:0000256" key="4">
    <source>
        <dbReference type="ARBA" id="ARBA00023172"/>
    </source>
</evidence>
<dbReference type="InterPro" id="IPR002104">
    <property type="entry name" value="Integrase_catalytic"/>
</dbReference>
<keyword evidence="4" id="KW-0233">DNA recombination</keyword>
<dbReference type="InterPro" id="IPR013762">
    <property type="entry name" value="Integrase-like_cat_sf"/>
</dbReference>
<dbReference type="CDD" id="cd00801">
    <property type="entry name" value="INT_P4_C"/>
    <property type="match status" value="1"/>
</dbReference>
<evidence type="ECO:0000313" key="7">
    <source>
        <dbReference type="Proteomes" id="UP001138757"/>
    </source>
</evidence>
<dbReference type="InterPro" id="IPR050808">
    <property type="entry name" value="Phage_Integrase"/>
</dbReference>
<dbReference type="AlphaFoldDB" id="A0A9X1AI54"/>
<evidence type="ECO:0000313" key="6">
    <source>
        <dbReference type="EMBL" id="MBT2185557.1"/>
    </source>
</evidence>
<keyword evidence="3" id="KW-0238">DNA-binding</keyword>
<comment type="caution">
    <text evidence="6">The sequence shown here is derived from an EMBL/GenBank/DDBJ whole genome shotgun (WGS) entry which is preliminary data.</text>
</comment>
<name>A0A9X1AI54_9SPHN</name>
<dbReference type="Pfam" id="PF22022">
    <property type="entry name" value="Phage_int_M"/>
    <property type="match status" value="1"/>
</dbReference>
<dbReference type="PANTHER" id="PTHR30629:SF2">
    <property type="entry name" value="PROPHAGE INTEGRASE INTS-RELATED"/>
    <property type="match status" value="1"/>
</dbReference>
<proteinExistence type="inferred from homology"/>
<dbReference type="SUPFAM" id="SSF56349">
    <property type="entry name" value="DNA breaking-rejoining enzymes"/>
    <property type="match status" value="1"/>
</dbReference>
<reference evidence="6" key="1">
    <citation type="submission" date="2021-05" db="EMBL/GenBank/DDBJ databases">
        <title>Genome of Sphingobium sp. strain.</title>
        <authorList>
            <person name="Fan R."/>
        </authorList>
    </citation>
    <scope>NUCLEOTIDE SEQUENCE</scope>
    <source>
        <strain evidence="6">H33</strain>
    </source>
</reference>
<sequence length="418" mass="47044">MGELVAADVKSLGPGRHRDGNGLYLLVKESGTRSWLLRVQVNGQRRDLGLGPADTSERSPEAKRLAAQIPILDRRKLTLAEAREKAEAYSKMVKAGIDPVAERKKSIPTIPTFDVAARACHEELKRGWRNKKHSESWLASLENHVSDAFGSKSVDLIDSLMVRDALAPIWIDIPETARRILQRIGAVLDFAHIKGWRPTETSLKSVRKGLPRQPNDDNHFDAMPYQEVPVFMQELREQTPTAGREALQFTILNAVRSNETRFATWTEIDLAKGTWTIPGARMKTGQVHVVPLSSAALEILERRKEARTKKDGLVFFSSPGKPLSDMTMTKVLRDMKIADAHVHGFRSSFTDWAAEMTSIPKEVVDKALAHKLPDRVEAAYRRTDFFERRRVLMNAWADYVLRSPSDAEIVPFPKREGA</sequence>
<accession>A0A9X1AI54</accession>
<dbReference type="GO" id="GO:0003677">
    <property type="term" value="F:DNA binding"/>
    <property type="evidence" value="ECO:0007669"/>
    <property type="project" value="UniProtKB-KW"/>
</dbReference>
<dbReference type="PROSITE" id="PS51898">
    <property type="entry name" value="TYR_RECOMBINASE"/>
    <property type="match status" value="1"/>
</dbReference>
<dbReference type="GO" id="GO:0015074">
    <property type="term" value="P:DNA integration"/>
    <property type="evidence" value="ECO:0007669"/>
    <property type="project" value="UniProtKB-KW"/>
</dbReference>